<name>A0A7R8VYE7_TIMDO</name>
<protein>
    <submittedName>
        <fullName evidence="2">Uncharacterized protein</fullName>
    </submittedName>
</protein>
<evidence type="ECO:0000256" key="1">
    <source>
        <dbReference type="SAM" id="Phobius"/>
    </source>
</evidence>
<evidence type="ECO:0000313" key="2">
    <source>
        <dbReference type="EMBL" id="CAD7207221.1"/>
    </source>
</evidence>
<feature type="transmembrane region" description="Helical" evidence="1">
    <location>
        <begin position="51"/>
        <end position="71"/>
    </location>
</feature>
<keyword evidence="1" id="KW-0812">Transmembrane</keyword>
<organism evidence="2">
    <name type="scientific">Timema douglasi</name>
    <name type="common">Walking stick</name>
    <dbReference type="NCBI Taxonomy" id="61478"/>
    <lineage>
        <taxon>Eukaryota</taxon>
        <taxon>Metazoa</taxon>
        <taxon>Ecdysozoa</taxon>
        <taxon>Arthropoda</taxon>
        <taxon>Hexapoda</taxon>
        <taxon>Insecta</taxon>
        <taxon>Pterygota</taxon>
        <taxon>Neoptera</taxon>
        <taxon>Polyneoptera</taxon>
        <taxon>Phasmatodea</taxon>
        <taxon>Timematodea</taxon>
        <taxon>Timematoidea</taxon>
        <taxon>Timematidae</taxon>
        <taxon>Timema</taxon>
    </lineage>
</organism>
<keyword evidence="1" id="KW-1133">Transmembrane helix</keyword>
<reference evidence="2" key="1">
    <citation type="submission" date="2020-11" db="EMBL/GenBank/DDBJ databases">
        <authorList>
            <person name="Tran Van P."/>
        </authorList>
    </citation>
    <scope>NUCLEOTIDE SEQUENCE</scope>
</reference>
<gene>
    <name evidence="2" type="ORF">TDIB3V08_LOCUS13369</name>
</gene>
<dbReference type="EMBL" id="OA595174">
    <property type="protein sequence ID" value="CAD7207221.1"/>
    <property type="molecule type" value="Genomic_DNA"/>
</dbReference>
<keyword evidence="1" id="KW-0472">Membrane</keyword>
<proteinExistence type="predicted"/>
<accession>A0A7R8VYE7</accession>
<dbReference type="AlphaFoldDB" id="A0A7R8VYE7"/>
<sequence length="77" mass="8369">MDLQINVSKAKAYGHYQEASLHLRHALELKPEFEPAVAALKDMESLPDTTIHVYTLLIIVCLVSVTGPGSIPPSVSL</sequence>